<reference evidence="1 2" key="1">
    <citation type="submission" date="2018-03" db="EMBL/GenBank/DDBJ databases">
        <title>Genomic Encyclopedia of Archaeal and Bacterial Type Strains, Phase II (KMG-II): from individual species to whole genera.</title>
        <authorList>
            <person name="Goeker M."/>
        </authorList>
    </citation>
    <scope>NUCLEOTIDE SEQUENCE [LARGE SCALE GENOMIC DNA]</scope>
    <source>
        <strain evidence="1 2">DSM 24859</strain>
    </source>
</reference>
<dbReference type="RefSeq" id="WP_106530297.1">
    <property type="nucleotide sequence ID" value="NZ_PYAW01000005.1"/>
</dbReference>
<protein>
    <submittedName>
        <fullName evidence="1">Uncharacterized protein</fullName>
    </submittedName>
</protein>
<organism evidence="1 2">
    <name type="scientific">Chitinophaga niastensis</name>
    <dbReference type="NCBI Taxonomy" id="536980"/>
    <lineage>
        <taxon>Bacteria</taxon>
        <taxon>Pseudomonadati</taxon>
        <taxon>Bacteroidota</taxon>
        <taxon>Chitinophagia</taxon>
        <taxon>Chitinophagales</taxon>
        <taxon>Chitinophagaceae</taxon>
        <taxon>Chitinophaga</taxon>
    </lineage>
</organism>
<keyword evidence="2" id="KW-1185">Reference proteome</keyword>
<dbReference type="AlphaFoldDB" id="A0A2P8HF76"/>
<evidence type="ECO:0000313" key="1">
    <source>
        <dbReference type="EMBL" id="PSL44866.1"/>
    </source>
</evidence>
<dbReference type="Proteomes" id="UP000240971">
    <property type="component" value="Unassembled WGS sequence"/>
</dbReference>
<comment type="caution">
    <text evidence="1">The sequence shown here is derived from an EMBL/GenBank/DDBJ whole genome shotgun (WGS) entry which is preliminary data.</text>
</comment>
<evidence type="ECO:0000313" key="2">
    <source>
        <dbReference type="Proteomes" id="UP000240971"/>
    </source>
</evidence>
<gene>
    <name evidence="1" type="ORF">CLV51_105239</name>
</gene>
<dbReference type="OrthoDB" id="671184at2"/>
<sequence length="158" mass="18897">MIDLKKQSKELLKILWLPGEDEIIFNTKSERPLPLSSDLYRQLIQYLDIDKWKRLYAEAYKDWLNDDSKSVYKINDKINLSIIEALVKFNKSLDSQSVYYWFDIDRTFTEGFTWEYCPISGKKLIYLGDEYPKKNAFVSPEYPLILPDYDMMSKHKLK</sequence>
<dbReference type="EMBL" id="PYAW01000005">
    <property type="protein sequence ID" value="PSL44866.1"/>
    <property type="molecule type" value="Genomic_DNA"/>
</dbReference>
<proteinExistence type="predicted"/>
<name>A0A2P8HF76_CHINA</name>
<accession>A0A2P8HF76</accession>